<feature type="transmembrane region" description="Helical" evidence="13">
    <location>
        <begin position="45"/>
        <end position="69"/>
    </location>
</feature>
<feature type="transmembrane region" description="Helical" evidence="13">
    <location>
        <begin position="90"/>
        <end position="112"/>
    </location>
</feature>
<evidence type="ECO:0000256" key="12">
    <source>
        <dbReference type="ARBA" id="ARBA00023136"/>
    </source>
</evidence>
<evidence type="ECO:0000259" key="14">
    <source>
        <dbReference type="Pfam" id="PF02163"/>
    </source>
</evidence>
<comment type="subcellular location">
    <subcellularLocation>
        <location evidence="2">Cell membrane</location>
        <topology evidence="2">Multi-pass membrane protein</topology>
    </subcellularLocation>
</comment>
<keyword evidence="6 13" id="KW-0812">Transmembrane</keyword>
<keyword evidence="11" id="KW-0482">Metalloprotease</keyword>
<keyword evidence="12 13" id="KW-0472">Membrane</keyword>
<reference evidence="15 16" key="1">
    <citation type="journal article" date="2016" name="Nat. Commun.">
        <title>Thousands of microbial genomes shed light on interconnected biogeochemical processes in an aquifer system.</title>
        <authorList>
            <person name="Anantharaman K."/>
            <person name="Brown C.T."/>
            <person name="Hug L.A."/>
            <person name="Sharon I."/>
            <person name="Castelle C.J."/>
            <person name="Probst A.J."/>
            <person name="Thomas B.C."/>
            <person name="Singh A."/>
            <person name="Wilkins M.J."/>
            <person name="Karaoz U."/>
            <person name="Brodie E.L."/>
            <person name="Williams K.H."/>
            <person name="Hubbard S.S."/>
            <person name="Banfield J.F."/>
        </authorList>
    </citation>
    <scope>NUCLEOTIDE SEQUENCE [LARGE SCALE GENOMIC DNA]</scope>
</reference>
<dbReference type="AlphaFoldDB" id="A0A1F6ERI2"/>
<organism evidence="15 16">
    <name type="scientific">Candidatus Kaiserbacteria bacterium RIFCSPLOWO2_01_FULL_50_24</name>
    <dbReference type="NCBI Taxonomy" id="1798507"/>
    <lineage>
        <taxon>Bacteria</taxon>
        <taxon>Candidatus Kaiseribacteriota</taxon>
    </lineage>
</organism>
<evidence type="ECO:0000256" key="6">
    <source>
        <dbReference type="ARBA" id="ARBA00022692"/>
    </source>
</evidence>
<dbReference type="PANTHER" id="PTHR35864:SF1">
    <property type="entry name" value="ZINC METALLOPROTEASE YWHC-RELATED"/>
    <property type="match status" value="1"/>
</dbReference>
<accession>A0A1F6ERI2</accession>
<evidence type="ECO:0000256" key="13">
    <source>
        <dbReference type="SAM" id="Phobius"/>
    </source>
</evidence>
<dbReference type="PANTHER" id="PTHR35864">
    <property type="entry name" value="ZINC METALLOPROTEASE MJ0611-RELATED"/>
    <property type="match status" value="1"/>
</dbReference>
<dbReference type="GO" id="GO:0046872">
    <property type="term" value="F:metal ion binding"/>
    <property type="evidence" value="ECO:0007669"/>
    <property type="project" value="UniProtKB-KW"/>
</dbReference>
<evidence type="ECO:0000313" key="15">
    <source>
        <dbReference type="EMBL" id="OGG76231.1"/>
    </source>
</evidence>
<keyword evidence="10 13" id="KW-1133">Transmembrane helix</keyword>
<sequence>MQGIFFAILIFSIILHEVSHGYIAEKLGDKTARLAGRITLNPLVHIDMLGSIILPVIAILAPGGFLFGWAKPVPYNPYNFTKMRRLGEAIVAGAGPATNFALALMFALFARLWGDPTFTSICFIGVLANLWLGCLNLIPIPPLDGSKVLGALLPSGLSYRYEMWRARMEHNPFLGFGIIIALVLLFGGTVSSFFFNVAHLLIGA</sequence>
<dbReference type="CDD" id="cd06158">
    <property type="entry name" value="S2P-M50_like_1"/>
    <property type="match status" value="1"/>
</dbReference>
<evidence type="ECO:0000256" key="8">
    <source>
        <dbReference type="ARBA" id="ARBA00022801"/>
    </source>
</evidence>
<evidence type="ECO:0000256" key="3">
    <source>
        <dbReference type="ARBA" id="ARBA00007931"/>
    </source>
</evidence>
<gene>
    <name evidence="15" type="ORF">A3A34_03285</name>
</gene>
<comment type="similarity">
    <text evidence="3">Belongs to the peptidase M50B family.</text>
</comment>
<keyword evidence="8" id="KW-0378">Hydrolase</keyword>
<feature type="transmembrane region" description="Helical" evidence="13">
    <location>
        <begin position="118"/>
        <end position="138"/>
    </location>
</feature>
<evidence type="ECO:0000256" key="2">
    <source>
        <dbReference type="ARBA" id="ARBA00004651"/>
    </source>
</evidence>
<keyword evidence="5" id="KW-0645">Protease</keyword>
<evidence type="ECO:0000256" key="7">
    <source>
        <dbReference type="ARBA" id="ARBA00022723"/>
    </source>
</evidence>
<proteinExistence type="inferred from homology"/>
<evidence type="ECO:0000256" key="9">
    <source>
        <dbReference type="ARBA" id="ARBA00022833"/>
    </source>
</evidence>
<evidence type="ECO:0000256" key="4">
    <source>
        <dbReference type="ARBA" id="ARBA00022475"/>
    </source>
</evidence>
<dbReference type="EMBL" id="MFLU01000001">
    <property type="protein sequence ID" value="OGG76231.1"/>
    <property type="molecule type" value="Genomic_DNA"/>
</dbReference>
<dbReference type="Pfam" id="PF02163">
    <property type="entry name" value="Peptidase_M50"/>
    <property type="match status" value="1"/>
</dbReference>
<dbReference type="InterPro" id="IPR008915">
    <property type="entry name" value="Peptidase_M50"/>
</dbReference>
<keyword evidence="7" id="KW-0479">Metal-binding</keyword>
<dbReference type="STRING" id="1798507.A3A34_03285"/>
<dbReference type="InterPro" id="IPR052348">
    <property type="entry name" value="Metallopeptidase_M50B"/>
</dbReference>
<evidence type="ECO:0000256" key="11">
    <source>
        <dbReference type="ARBA" id="ARBA00023049"/>
    </source>
</evidence>
<keyword evidence="9" id="KW-0862">Zinc</keyword>
<comment type="cofactor">
    <cofactor evidence="1">
        <name>Zn(2+)</name>
        <dbReference type="ChEBI" id="CHEBI:29105"/>
    </cofactor>
</comment>
<dbReference type="Proteomes" id="UP000178587">
    <property type="component" value="Unassembled WGS sequence"/>
</dbReference>
<dbReference type="InterPro" id="IPR044537">
    <property type="entry name" value="Rip2-like"/>
</dbReference>
<dbReference type="GO" id="GO:0005886">
    <property type="term" value="C:plasma membrane"/>
    <property type="evidence" value="ECO:0007669"/>
    <property type="project" value="UniProtKB-SubCell"/>
</dbReference>
<keyword evidence="4" id="KW-1003">Cell membrane</keyword>
<name>A0A1F6ERI2_9BACT</name>
<comment type="caution">
    <text evidence="15">The sequence shown here is derived from an EMBL/GenBank/DDBJ whole genome shotgun (WGS) entry which is preliminary data.</text>
</comment>
<feature type="domain" description="Peptidase M50" evidence="14">
    <location>
        <begin position="5"/>
        <end position="112"/>
    </location>
</feature>
<evidence type="ECO:0000256" key="1">
    <source>
        <dbReference type="ARBA" id="ARBA00001947"/>
    </source>
</evidence>
<dbReference type="GO" id="GO:0008237">
    <property type="term" value="F:metallopeptidase activity"/>
    <property type="evidence" value="ECO:0007669"/>
    <property type="project" value="UniProtKB-KW"/>
</dbReference>
<dbReference type="GO" id="GO:0006508">
    <property type="term" value="P:proteolysis"/>
    <property type="evidence" value="ECO:0007669"/>
    <property type="project" value="UniProtKB-KW"/>
</dbReference>
<feature type="transmembrane region" description="Helical" evidence="13">
    <location>
        <begin position="173"/>
        <end position="195"/>
    </location>
</feature>
<evidence type="ECO:0000256" key="5">
    <source>
        <dbReference type="ARBA" id="ARBA00022670"/>
    </source>
</evidence>
<protein>
    <recommendedName>
        <fullName evidence="14">Peptidase M50 domain-containing protein</fullName>
    </recommendedName>
</protein>
<evidence type="ECO:0000256" key="10">
    <source>
        <dbReference type="ARBA" id="ARBA00022989"/>
    </source>
</evidence>
<evidence type="ECO:0000313" key="16">
    <source>
        <dbReference type="Proteomes" id="UP000178587"/>
    </source>
</evidence>